<dbReference type="HOGENOM" id="CLU_054750_0_1_5"/>
<evidence type="ECO:0000256" key="7">
    <source>
        <dbReference type="ARBA" id="ARBA00023136"/>
    </source>
</evidence>
<proteinExistence type="inferred from homology"/>
<dbReference type="AlphaFoldDB" id="B4R7W1"/>
<dbReference type="Proteomes" id="UP000001868">
    <property type="component" value="Chromosome"/>
</dbReference>
<feature type="transmembrane region" description="Helical" evidence="8">
    <location>
        <begin position="7"/>
        <end position="40"/>
    </location>
</feature>
<keyword evidence="5 8" id="KW-0812">Transmembrane</keyword>
<feature type="transmembrane region" description="Helical" evidence="8">
    <location>
        <begin position="203"/>
        <end position="221"/>
    </location>
</feature>
<evidence type="ECO:0000256" key="4">
    <source>
        <dbReference type="ARBA" id="ARBA00022475"/>
    </source>
</evidence>
<keyword evidence="10" id="KW-1185">Reference proteome</keyword>
<evidence type="ECO:0000313" key="9">
    <source>
        <dbReference type="EMBL" id="ACG77494.1"/>
    </source>
</evidence>
<evidence type="ECO:0000256" key="1">
    <source>
        <dbReference type="ARBA" id="ARBA00004651"/>
    </source>
</evidence>
<keyword evidence="4 8" id="KW-1003">Cell membrane</keyword>
<feature type="transmembrane region" description="Helical" evidence="8">
    <location>
        <begin position="164"/>
        <end position="183"/>
    </location>
</feature>
<organism evidence="9 10">
    <name type="scientific">Phenylobacterium zucineum (strain HLK1)</name>
    <dbReference type="NCBI Taxonomy" id="450851"/>
    <lineage>
        <taxon>Bacteria</taxon>
        <taxon>Pseudomonadati</taxon>
        <taxon>Pseudomonadota</taxon>
        <taxon>Alphaproteobacteria</taxon>
        <taxon>Caulobacterales</taxon>
        <taxon>Caulobacteraceae</taxon>
        <taxon>Phenylobacterium</taxon>
    </lineage>
</organism>
<comment type="similarity">
    <text evidence="2 8">Belongs to the 4-toluene sulfonate uptake permease (TSUP) (TC 2.A.102) family.</text>
</comment>
<keyword evidence="6 8" id="KW-1133">Transmembrane helix</keyword>
<feature type="transmembrane region" description="Helical" evidence="8">
    <location>
        <begin position="228"/>
        <end position="245"/>
    </location>
</feature>
<dbReference type="eggNOG" id="COG0730">
    <property type="taxonomic scope" value="Bacteria"/>
</dbReference>
<evidence type="ECO:0000313" key="10">
    <source>
        <dbReference type="Proteomes" id="UP000001868"/>
    </source>
</evidence>
<dbReference type="GO" id="GO:0005886">
    <property type="term" value="C:plasma membrane"/>
    <property type="evidence" value="ECO:0007669"/>
    <property type="project" value="UniProtKB-SubCell"/>
</dbReference>
<evidence type="ECO:0000256" key="5">
    <source>
        <dbReference type="ARBA" id="ARBA00022692"/>
    </source>
</evidence>
<evidence type="ECO:0000256" key="2">
    <source>
        <dbReference type="ARBA" id="ARBA00009142"/>
    </source>
</evidence>
<protein>
    <recommendedName>
        <fullName evidence="8">Probable membrane transporter protein</fullName>
    </recommendedName>
</protein>
<evidence type="ECO:0000256" key="8">
    <source>
        <dbReference type="RuleBase" id="RU363041"/>
    </source>
</evidence>
<accession>B4R7W1</accession>
<dbReference type="InterPro" id="IPR052017">
    <property type="entry name" value="TSUP"/>
</dbReference>
<feature type="transmembrane region" description="Helical" evidence="8">
    <location>
        <begin position="46"/>
        <end position="64"/>
    </location>
</feature>
<feature type="transmembrane region" description="Helical" evidence="8">
    <location>
        <begin position="96"/>
        <end position="112"/>
    </location>
</feature>
<dbReference type="PANTHER" id="PTHR30269:SF37">
    <property type="entry name" value="MEMBRANE TRANSPORTER PROTEIN"/>
    <property type="match status" value="1"/>
</dbReference>
<dbReference type="EMBL" id="CP000747">
    <property type="protein sequence ID" value="ACG77494.1"/>
    <property type="molecule type" value="Genomic_DNA"/>
</dbReference>
<sequence length="250" mass="26224">MLTDPLFYVLAVPAVTMMGLAKGGFAGVGAVAMPLLALAISPVQAAAILLPILIVQDVVGVWAFRKTWDRGVLALMLPSAAAGIFLGYLLAAQVSAVAVLATLGAISILFAAQRLWSQRGGRVAAPSNAPWPVGALLGVASGFTSQIAHAGQPPFQMWVLPKNLSPASLVGTTAIFFAVVNWVKVPAYVALGQFTRENLATSAVLAPVAIASTFAGVWLVRRVKAERFYTIIYVLMILVGAQLLWEAWGS</sequence>
<dbReference type="PANTHER" id="PTHR30269">
    <property type="entry name" value="TRANSMEMBRANE PROTEIN YFCA"/>
    <property type="match status" value="1"/>
</dbReference>
<dbReference type="InterPro" id="IPR002781">
    <property type="entry name" value="TM_pro_TauE-like"/>
</dbReference>
<dbReference type="KEGG" id="pzu:PHZ_c1080"/>
<keyword evidence="3" id="KW-0813">Transport</keyword>
<evidence type="ECO:0000256" key="6">
    <source>
        <dbReference type="ARBA" id="ARBA00022989"/>
    </source>
</evidence>
<evidence type="ECO:0000256" key="3">
    <source>
        <dbReference type="ARBA" id="ARBA00022448"/>
    </source>
</evidence>
<gene>
    <name evidence="9" type="ordered locus">PHZ_c1080</name>
</gene>
<reference evidence="9 10" key="1">
    <citation type="journal article" date="2008" name="BMC Genomics">
        <title>Complete genome of Phenylobacterium zucineum - a novel facultative intracellular bacterium isolated from human erythroleukemia cell line K562.</title>
        <authorList>
            <person name="Luo Y."/>
            <person name="Xu X."/>
            <person name="Ding Z."/>
            <person name="Liu Z."/>
            <person name="Zhang B."/>
            <person name="Yan Z."/>
            <person name="Sun J."/>
            <person name="Hu S."/>
            <person name="Hu X."/>
        </authorList>
    </citation>
    <scope>NUCLEOTIDE SEQUENCE [LARGE SCALE GENOMIC DNA]</scope>
    <source>
        <strain evidence="9 10">HLK1</strain>
    </source>
</reference>
<dbReference type="RefSeq" id="WP_012521640.1">
    <property type="nucleotide sequence ID" value="NC_011144.1"/>
</dbReference>
<name>B4R7W1_PHEZH</name>
<dbReference type="OrthoDB" id="7028171at2"/>
<keyword evidence="7 8" id="KW-0472">Membrane</keyword>
<dbReference type="STRING" id="450851.PHZ_c1080"/>
<comment type="subcellular location">
    <subcellularLocation>
        <location evidence="1 8">Cell membrane</location>
        <topology evidence="1 8">Multi-pass membrane protein</topology>
    </subcellularLocation>
</comment>
<feature type="transmembrane region" description="Helical" evidence="8">
    <location>
        <begin position="71"/>
        <end position="90"/>
    </location>
</feature>
<dbReference type="Pfam" id="PF01925">
    <property type="entry name" value="TauE"/>
    <property type="match status" value="1"/>
</dbReference>